<proteinExistence type="predicted"/>
<dbReference type="PANTHER" id="PTHR12521">
    <property type="entry name" value="PROTEIN C6ORF130"/>
    <property type="match status" value="1"/>
</dbReference>
<keyword evidence="3" id="KW-1185">Reference proteome</keyword>
<dbReference type="Proteomes" id="UP000009273">
    <property type="component" value="Segment"/>
</dbReference>
<evidence type="ECO:0000313" key="3">
    <source>
        <dbReference type="Proteomes" id="UP000009273"/>
    </source>
</evidence>
<name>G3MAH8_9CAUD</name>
<dbReference type="PROSITE" id="PS51154">
    <property type="entry name" value="MACRO"/>
    <property type="match status" value="1"/>
</dbReference>
<organism evidence="2 3">
    <name type="scientific">Bacillus phage G</name>
    <dbReference type="NCBI Taxonomy" id="2884420"/>
    <lineage>
        <taxon>Viruses</taxon>
        <taxon>Duplodnaviria</taxon>
        <taxon>Heunggongvirae</taxon>
        <taxon>Uroviricota</taxon>
        <taxon>Caudoviricetes</taxon>
        <taxon>Donellivirus</taxon>
        <taxon>Donellivirus gee</taxon>
    </lineage>
</organism>
<dbReference type="InterPro" id="IPR002589">
    <property type="entry name" value="Macro_dom"/>
</dbReference>
<feature type="domain" description="Macro" evidence="1">
    <location>
        <begin position="1"/>
        <end position="144"/>
    </location>
</feature>
<gene>
    <name evidence="2" type="primary">437</name>
    <name evidence="2" type="ORF">G_437</name>
</gene>
<dbReference type="SUPFAM" id="SSF52949">
    <property type="entry name" value="Macro domain-like"/>
    <property type="match status" value="1"/>
</dbReference>
<reference evidence="2 3" key="1">
    <citation type="submission" date="2011-09" db="EMBL/GenBank/DDBJ databases">
        <authorList>
            <person name="Pope W.H."/>
            <person name="Pedulla M.L."/>
            <person name="Ford M.E."/>
            <person name="Peebles C.L."/>
            <person name="Hatfull G.H."/>
            <person name="Hendrix R.W."/>
        </authorList>
    </citation>
    <scope>NUCLEOTIDE SEQUENCE [LARGE SCALE GENOMIC DNA]</scope>
    <source>
        <strain evidence="2">G</strain>
    </source>
</reference>
<dbReference type="OrthoDB" id="27478at10239"/>
<dbReference type="InterPro" id="IPR050892">
    <property type="entry name" value="ADP-ribose_metab_enzymes"/>
</dbReference>
<dbReference type="CDD" id="cd02901">
    <property type="entry name" value="Macro_Poa1p-like"/>
    <property type="match status" value="1"/>
</dbReference>
<evidence type="ECO:0000259" key="1">
    <source>
        <dbReference type="PROSITE" id="PS51154"/>
    </source>
</evidence>
<dbReference type="GO" id="GO:0140291">
    <property type="term" value="P:peptidyl-glutamate ADP-deribosylation"/>
    <property type="evidence" value="ECO:0007669"/>
    <property type="project" value="TreeGrafter"/>
</dbReference>
<dbReference type="KEGG" id="vg:18563651"/>
<accession>G3MAH8</accession>
<protein>
    <submittedName>
        <fullName evidence="2">Gp437</fullName>
    </submittedName>
</protein>
<dbReference type="GeneID" id="18563651"/>
<evidence type="ECO:0000313" key="2">
    <source>
        <dbReference type="EMBL" id="AEO93695.1"/>
    </source>
</evidence>
<dbReference type="RefSeq" id="YP_009015740.1">
    <property type="nucleotide sequence ID" value="NC_023719.1"/>
</dbReference>
<sequence>MHYEETKKDLFTLPTDYVLAHCIATDARMGAGIAVEFAKRYGGLRPKLQNMDLAIGDVILYKKNILTHQVLNLITKKYSTGKPTRDSFNQTILNLKKVVLENNIKKIGMPLIGSGLDRLSWSESRNFIQETFKDIDVEIIVCKL</sequence>
<dbReference type="Pfam" id="PF01661">
    <property type="entry name" value="Macro"/>
    <property type="match status" value="1"/>
</dbReference>
<dbReference type="Gene3D" id="3.40.220.10">
    <property type="entry name" value="Leucine Aminopeptidase, subunit E, domain 1"/>
    <property type="match status" value="1"/>
</dbReference>
<dbReference type="EMBL" id="JN638751">
    <property type="protein sequence ID" value="AEO93695.1"/>
    <property type="molecule type" value="Genomic_DNA"/>
</dbReference>
<dbReference type="PANTHER" id="PTHR12521:SF0">
    <property type="entry name" value="ADP-RIBOSE GLYCOHYDROLASE OARD1"/>
    <property type="match status" value="1"/>
</dbReference>
<dbReference type="SMART" id="SM00506">
    <property type="entry name" value="A1pp"/>
    <property type="match status" value="1"/>
</dbReference>
<dbReference type="InterPro" id="IPR043472">
    <property type="entry name" value="Macro_dom-like"/>
</dbReference>